<dbReference type="EMBL" id="CAFABA010000154">
    <property type="protein sequence ID" value="CAB4835992.1"/>
    <property type="molecule type" value="Genomic_DNA"/>
</dbReference>
<sequence>MRTAESVVFTCWPPAPDERNTSTRSSFSSISTSLAMASKNGATYNDANAVWRLPSLLNGEMRTRRWTPCSARNMP</sequence>
<reference evidence="1" key="1">
    <citation type="submission" date="2020-05" db="EMBL/GenBank/DDBJ databases">
        <authorList>
            <person name="Chiriac C."/>
            <person name="Salcher M."/>
            <person name="Ghai R."/>
            <person name="Kavagutti S V."/>
        </authorList>
    </citation>
    <scope>NUCLEOTIDE SEQUENCE</scope>
</reference>
<organism evidence="1">
    <name type="scientific">freshwater metagenome</name>
    <dbReference type="NCBI Taxonomy" id="449393"/>
    <lineage>
        <taxon>unclassified sequences</taxon>
        <taxon>metagenomes</taxon>
        <taxon>ecological metagenomes</taxon>
    </lineage>
</organism>
<proteinExistence type="predicted"/>
<name>A0A6J7ASY5_9ZZZZ</name>
<dbReference type="AlphaFoldDB" id="A0A6J7ASY5"/>
<protein>
    <submittedName>
        <fullName evidence="1">Unannotated protein</fullName>
    </submittedName>
</protein>
<gene>
    <name evidence="1" type="ORF">UFOPK3139_02716</name>
</gene>
<evidence type="ECO:0000313" key="1">
    <source>
        <dbReference type="EMBL" id="CAB4835992.1"/>
    </source>
</evidence>
<accession>A0A6J7ASY5</accession>